<sequence length="514" mass="58733">MFLSIRAEASESGDRSPWGNFWFEPVPARVGGPITSESALQLTAVYACVRVLAEGVSTLPFMLYREGEDGAKERMRDHGLYRLFARRPNKFQNPMEFREMMQGHLALRGNAYAHIVTSRRGDVTDLIPMHPDRTTIEMLSDTNWRFRYRQLDGTELVLTRGEVFHLRGLSGDGVCGYSPIQCARKALSAGIAAQDYGMRFFLNDARPPGWIEYPGQFKDDEQRRLFRDRYQEQQSGMNRHKVAIFDLGMKFHEVKVSNDDAQFIETRKFSISEIARLFRVPPHMIGDLERATFSNIEQQALEYVTNTLRPWLVRWEEAIRYTFLEEDTDLNVEFPVTALLRGDAQARSTYYHNGILDGWMTRNEARVMESLNPLDGLDEPLRPLNMVEESEAEDLPDQTGQQPNEPPATEPPDQVKPDPDARLVALSTATAARVTRKEITSLQRLVGEGWQEKVAAFYDKHAAFVAAALNVPREWADNYCAAQLRYMVDNNPEFSELEALTASRLERLALWGKV</sequence>
<dbReference type="RefSeq" id="WP_115663191.1">
    <property type="nucleotide sequence ID" value="NZ_LT991976.1"/>
</dbReference>
<dbReference type="InterPro" id="IPR006944">
    <property type="entry name" value="Phage/GTA_portal"/>
</dbReference>
<dbReference type="InterPro" id="IPR006427">
    <property type="entry name" value="Portal_HK97"/>
</dbReference>
<dbReference type="NCBIfam" id="TIGR01537">
    <property type="entry name" value="portal_HK97"/>
    <property type="match status" value="1"/>
</dbReference>
<dbReference type="Pfam" id="PF04860">
    <property type="entry name" value="Phage_portal"/>
    <property type="match status" value="1"/>
</dbReference>
<gene>
    <name evidence="2" type="ORF">CT19425_110250</name>
</gene>
<accession>A0A375IG03</accession>
<feature type="region of interest" description="Disordered" evidence="1">
    <location>
        <begin position="389"/>
        <end position="419"/>
    </location>
</feature>
<evidence type="ECO:0000256" key="1">
    <source>
        <dbReference type="SAM" id="MobiDB-lite"/>
    </source>
</evidence>
<protein>
    <recommendedName>
        <fullName evidence="4">Phage portal protein</fullName>
    </recommendedName>
</protein>
<dbReference type="Proteomes" id="UP000255505">
    <property type="component" value="Chromosome I"/>
</dbReference>
<proteinExistence type="predicted"/>
<reference evidence="2 3" key="1">
    <citation type="submission" date="2018-01" db="EMBL/GenBank/DDBJ databases">
        <authorList>
            <person name="Gaut B.S."/>
            <person name="Morton B.R."/>
            <person name="Clegg M.T."/>
            <person name="Duvall M.R."/>
        </authorList>
    </citation>
    <scope>NUCLEOTIDE SEQUENCE [LARGE SCALE GENOMIC DNA]</scope>
    <source>
        <strain evidence="2">Cupriavidus taiwanensis LMG 19425</strain>
    </source>
</reference>
<evidence type="ECO:0000313" key="3">
    <source>
        <dbReference type="Proteomes" id="UP000255505"/>
    </source>
</evidence>
<organism evidence="2 3">
    <name type="scientific">Cupriavidus taiwanensis</name>
    <dbReference type="NCBI Taxonomy" id="164546"/>
    <lineage>
        <taxon>Bacteria</taxon>
        <taxon>Pseudomonadati</taxon>
        <taxon>Pseudomonadota</taxon>
        <taxon>Betaproteobacteria</taxon>
        <taxon>Burkholderiales</taxon>
        <taxon>Burkholderiaceae</taxon>
        <taxon>Cupriavidus</taxon>
    </lineage>
</organism>
<dbReference type="EMBL" id="LT991976">
    <property type="protein sequence ID" value="SPK73713.1"/>
    <property type="molecule type" value="Genomic_DNA"/>
</dbReference>
<dbReference type="AlphaFoldDB" id="A0A375IG03"/>
<dbReference type="Gene3D" id="1.20.1270.210">
    <property type="match status" value="1"/>
</dbReference>
<evidence type="ECO:0008006" key="4">
    <source>
        <dbReference type="Google" id="ProtNLM"/>
    </source>
</evidence>
<name>A0A375IG03_9BURK</name>
<evidence type="ECO:0000313" key="2">
    <source>
        <dbReference type="EMBL" id="SPK73713.1"/>
    </source>
</evidence>